<keyword evidence="9" id="KW-0175">Coiled coil</keyword>
<dbReference type="PANTHER" id="PTHR45797:SF1">
    <property type="entry name" value="HELICASE ARIP4"/>
    <property type="match status" value="1"/>
</dbReference>
<evidence type="ECO:0000256" key="6">
    <source>
        <dbReference type="ARBA" id="ARBA00022840"/>
    </source>
</evidence>
<protein>
    <submittedName>
        <fullName evidence="14">SNF2-related</fullName>
    </submittedName>
</protein>
<feature type="coiled-coil region" evidence="9">
    <location>
        <begin position="295"/>
        <end position="322"/>
    </location>
</feature>
<dbReference type="InterPro" id="IPR013761">
    <property type="entry name" value="SAM/pointed_sf"/>
</dbReference>
<dbReference type="Pfam" id="PF00176">
    <property type="entry name" value="SNF2-rel_dom"/>
    <property type="match status" value="1"/>
</dbReference>
<dbReference type="Gene3D" id="3.40.50.300">
    <property type="entry name" value="P-loop containing nucleotide triphosphate hydrolases"/>
    <property type="match status" value="1"/>
</dbReference>
<dbReference type="SMART" id="SM00490">
    <property type="entry name" value="HELICc"/>
    <property type="match status" value="1"/>
</dbReference>
<evidence type="ECO:0000256" key="9">
    <source>
        <dbReference type="SAM" id="Coils"/>
    </source>
</evidence>
<dbReference type="InterPro" id="IPR000330">
    <property type="entry name" value="SNF2_N"/>
</dbReference>
<dbReference type="STRING" id="1429867.A0A0G4PGZ5"/>
<dbReference type="InterPro" id="IPR014001">
    <property type="entry name" value="Helicase_ATP-bd"/>
</dbReference>
<dbReference type="InterPro" id="IPR027417">
    <property type="entry name" value="P-loop_NTPase"/>
</dbReference>
<dbReference type="InterPro" id="IPR001650">
    <property type="entry name" value="Helicase_C-like"/>
</dbReference>
<dbReference type="InterPro" id="IPR044574">
    <property type="entry name" value="ARIP4-like"/>
</dbReference>
<feature type="compositionally biased region" description="Polar residues" evidence="10">
    <location>
        <begin position="179"/>
        <end position="191"/>
    </location>
</feature>
<keyword evidence="3" id="KW-0547">Nucleotide-binding</keyword>
<dbReference type="InterPro" id="IPR056026">
    <property type="entry name" value="DUF7607"/>
</dbReference>
<dbReference type="Pfam" id="PF00271">
    <property type="entry name" value="Helicase_C"/>
    <property type="match status" value="1"/>
</dbReference>
<dbReference type="InterPro" id="IPR049730">
    <property type="entry name" value="SNF2/RAD54-like_C"/>
</dbReference>
<dbReference type="SMART" id="SM00487">
    <property type="entry name" value="DEXDc"/>
    <property type="match status" value="1"/>
</dbReference>
<dbReference type="Proteomes" id="UP000053732">
    <property type="component" value="Unassembled WGS sequence"/>
</dbReference>
<dbReference type="GO" id="GO:0004386">
    <property type="term" value="F:helicase activity"/>
    <property type="evidence" value="ECO:0007669"/>
    <property type="project" value="UniProtKB-KW"/>
</dbReference>
<feature type="region of interest" description="Disordered" evidence="10">
    <location>
        <begin position="356"/>
        <end position="452"/>
    </location>
</feature>
<evidence type="ECO:0000256" key="8">
    <source>
        <dbReference type="ARBA" id="ARBA00023242"/>
    </source>
</evidence>
<dbReference type="Gene3D" id="3.40.50.10810">
    <property type="entry name" value="Tandem AAA-ATPase domain"/>
    <property type="match status" value="1"/>
</dbReference>
<feature type="region of interest" description="Disordered" evidence="10">
    <location>
        <begin position="694"/>
        <end position="731"/>
    </location>
</feature>
<dbReference type="PROSITE" id="PS51194">
    <property type="entry name" value="HELICASE_CTER"/>
    <property type="match status" value="1"/>
</dbReference>
<dbReference type="SUPFAM" id="SSF52540">
    <property type="entry name" value="P-loop containing nucleoside triphosphate hydrolases"/>
    <property type="match status" value="2"/>
</dbReference>
<evidence type="ECO:0000256" key="10">
    <source>
        <dbReference type="SAM" id="MobiDB-lite"/>
    </source>
</evidence>
<evidence type="ECO:0000313" key="15">
    <source>
        <dbReference type="Proteomes" id="UP000053732"/>
    </source>
</evidence>
<feature type="compositionally biased region" description="Basic and acidic residues" evidence="10">
    <location>
        <begin position="367"/>
        <end position="378"/>
    </location>
</feature>
<keyword evidence="6" id="KW-0067">ATP-binding</keyword>
<keyword evidence="5" id="KW-0347">Helicase</keyword>
<comment type="similarity">
    <text evidence="2">Belongs to the SNF2/RAD54 helicase family.</text>
</comment>
<feature type="compositionally biased region" description="Basic and acidic residues" evidence="10">
    <location>
        <begin position="719"/>
        <end position="729"/>
    </location>
</feature>
<evidence type="ECO:0000259" key="11">
    <source>
        <dbReference type="PROSITE" id="PS50105"/>
    </source>
</evidence>
<gene>
    <name evidence="14" type="ORF">PCAMFM013_S015g000179</name>
</gene>
<keyword evidence="4" id="KW-0378">Hydrolase</keyword>
<dbReference type="Pfam" id="PF24580">
    <property type="entry name" value="DUF7607"/>
    <property type="match status" value="1"/>
</dbReference>
<evidence type="ECO:0000256" key="7">
    <source>
        <dbReference type="ARBA" id="ARBA00023125"/>
    </source>
</evidence>
<dbReference type="PROSITE" id="PS50105">
    <property type="entry name" value="SAM_DOMAIN"/>
    <property type="match status" value="1"/>
</dbReference>
<feature type="region of interest" description="Disordered" evidence="10">
    <location>
        <begin position="88"/>
        <end position="192"/>
    </location>
</feature>
<feature type="compositionally biased region" description="Acidic residues" evidence="10">
    <location>
        <begin position="421"/>
        <end position="434"/>
    </location>
</feature>
<feature type="domain" description="SAM" evidence="11">
    <location>
        <begin position="10"/>
        <end position="85"/>
    </location>
</feature>
<proteinExistence type="inferred from homology"/>
<evidence type="ECO:0000256" key="4">
    <source>
        <dbReference type="ARBA" id="ARBA00022801"/>
    </source>
</evidence>
<keyword evidence="15" id="KW-1185">Reference proteome</keyword>
<evidence type="ECO:0000256" key="5">
    <source>
        <dbReference type="ARBA" id="ARBA00022806"/>
    </source>
</evidence>
<evidence type="ECO:0000256" key="3">
    <source>
        <dbReference type="ARBA" id="ARBA00022741"/>
    </source>
</evidence>
<dbReference type="GO" id="GO:0005524">
    <property type="term" value="F:ATP binding"/>
    <property type="evidence" value="ECO:0007669"/>
    <property type="project" value="UniProtKB-KW"/>
</dbReference>
<dbReference type="PROSITE" id="PS51192">
    <property type="entry name" value="HELICASE_ATP_BIND_1"/>
    <property type="match status" value="1"/>
</dbReference>
<accession>A0A0G4PGZ5</accession>
<dbReference type="GO" id="GO:0003677">
    <property type="term" value="F:DNA binding"/>
    <property type="evidence" value="ECO:0007669"/>
    <property type="project" value="UniProtKB-KW"/>
</dbReference>
<organism evidence="14 15">
    <name type="scientific">Penicillium camemberti (strain FM 013)</name>
    <dbReference type="NCBI Taxonomy" id="1429867"/>
    <lineage>
        <taxon>Eukaryota</taxon>
        <taxon>Fungi</taxon>
        <taxon>Dikarya</taxon>
        <taxon>Ascomycota</taxon>
        <taxon>Pezizomycotina</taxon>
        <taxon>Eurotiomycetes</taxon>
        <taxon>Eurotiomycetidae</taxon>
        <taxon>Eurotiales</taxon>
        <taxon>Aspergillaceae</taxon>
        <taxon>Penicillium</taxon>
    </lineage>
</organism>
<evidence type="ECO:0000313" key="14">
    <source>
        <dbReference type="EMBL" id="CRL25593.1"/>
    </source>
</evidence>
<dbReference type="CDD" id="cd18007">
    <property type="entry name" value="DEXHc_ATRX-like"/>
    <property type="match status" value="1"/>
</dbReference>
<dbReference type="InterPro" id="IPR001660">
    <property type="entry name" value="SAM"/>
</dbReference>
<dbReference type="PANTHER" id="PTHR45797">
    <property type="entry name" value="RAD54-LIKE"/>
    <property type="match status" value="1"/>
</dbReference>
<reference evidence="14 15" key="1">
    <citation type="journal article" date="2014" name="Nat. Commun.">
        <title>Multiple recent horizontal transfers of a large genomic region in cheese making fungi.</title>
        <authorList>
            <person name="Cheeseman K."/>
            <person name="Ropars J."/>
            <person name="Renault P."/>
            <person name="Dupont J."/>
            <person name="Gouzy J."/>
            <person name="Branca A."/>
            <person name="Abraham A.L."/>
            <person name="Ceppi M."/>
            <person name="Conseiller E."/>
            <person name="Debuchy R."/>
            <person name="Malagnac F."/>
            <person name="Goarin A."/>
            <person name="Silar P."/>
            <person name="Lacoste S."/>
            <person name="Sallet E."/>
            <person name="Bensimon A."/>
            <person name="Giraud T."/>
            <person name="Brygoo Y."/>
        </authorList>
    </citation>
    <scope>NUCLEOTIDE SEQUENCE [LARGE SCALE GENOMIC DNA]</scope>
    <source>
        <strain evidence="15">FM 013</strain>
    </source>
</reference>
<dbReference type="GO" id="GO:0005634">
    <property type="term" value="C:nucleus"/>
    <property type="evidence" value="ECO:0007669"/>
    <property type="project" value="UniProtKB-SubCell"/>
</dbReference>
<sequence>MSSSEDPQDWTVEELVTFLCRDKPGQWSCNLPCPDLVALERCLRENMVSGPSFLRFDDHYVKELGIKAIAHRQYLLQAIKWLQRRSPKFQAQQQQEQQGPKALPSEDELSPEPSLDVIDPTTSLDNPVNLTTPDDDATNPNPLHHALSPAQTEGKKPRRMGTTIIERPPPSSLLEPPSTHQQPAPNPTFGNDSFFDHLMKTYPPNDADVLSLLGEFSSEGEYDTETREEMEEDERQFHLDAPPDTSGTLRDAEFNEIVDEYITTLKSQFIEIRLPKEQPKGFQIWVRGQKFPSMKSQISTRLAHLEKRCQALRKALAEAQHSSRSSLLQACACLDPTVIDICLDQWKLSVLEKASPPAKIARPPRTPRLEKPSVHSDGEETLSSDSDPIHDTEEENMSSDSDSVRDMGEVEDDESLKQSEDDLEEGEIAQDEEEPHPRTTYRGGPFHDYSSDEDLSHLFYEEENYEPPTAKRRRLEKNSAHQDNQTSPLIPMTIMPFDQDVALPSNELGTESQMETKTHLVDPMRPNTHESVELASETSGEANEAVRVFDDVYSMMWATIEESGNRIHLVAKALTGLPNDRINQLSTFLRSYMPCLYRDYARDALKHISDNLLVIEGMDPEESHYAMIMTALFVSWINVIQVPPDGFTAKQAKAALVAIGGDRDDDQFAPFLKCLNDLIKGYRTWLTLSSRVEPHEKEPIQHQSPKRKRMVPPVTLNRAQRDGQKRQADQDDAIQALRSRVDYEDMPAKIVSFREPVIQLDPHIGRWIQSHQLRGVRFMFREIVENKRPEGCLLAHTMGLGKTMQVISLLVTISAAGMSQNLAIRAQIPEELRRLTVLILCPASLIQNWCREFDIWSPDNNNLGKVRPIVGKSSTGIDRTEDISAWHREGGVLILGYEMFRNLAGNNAGQDEDPEKQSINESVKSWLLESPNLVVADEAQVLRNNTTKIAQTTCRIRTRKRIALSGTPLSNGLKDYYWMVDWVAPRYLGTFTDFNEYFILPIENGSHIESPWPDRREALWRQALFLRIIDPKVQRADMSVLTDKLPPKYEFAIHFELTSFQKAAYNLVIEGIRQGKTANVTSKLLSWLSLIKLCCNHPALLKESLEARATKSAQGKPKIPSVDDHGLNSGFDATTEEVTLSRSTLSELDDLFSKVPDLLDPSLSSRVSILNEIVNQAIAVGDKVLVFSSSIPTLNYLAKLMERTQTKYSMLHGTVASAERPEIIRKFNNDDSTHVFFISTKAGGVGLNIHAANRVVIFDFQFNPTCEEQAIGRSHRIGQTKPVFVYRLIAGGTIEEKIYGKTIFKSQLAGRLLDDKHIARLGSNVGDTYLVPWEESPHKGGIEETASRMDTQMMAKLESKCADSILAIKLCGDEPDPADILTAQEQQSVEDELKLRYLHIESR</sequence>
<name>A0A0G4PGZ5_PENC3</name>
<dbReference type="EMBL" id="HG793148">
    <property type="protein sequence ID" value="CRL25593.1"/>
    <property type="molecule type" value="Genomic_DNA"/>
</dbReference>
<keyword evidence="8" id="KW-0539">Nucleus</keyword>
<feature type="domain" description="Helicase C-terminal" evidence="13">
    <location>
        <begin position="1172"/>
        <end position="1319"/>
    </location>
</feature>
<feature type="domain" description="Helicase ATP-binding" evidence="12">
    <location>
        <begin position="783"/>
        <end position="986"/>
    </location>
</feature>
<comment type="subcellular location">
    <subcellularLocation>
        <location evidence="1">Nucleus</location>
    </subcellularLocation>
</comment>
<dbReference type="InterPro" id="IPR038718">
    <property type="entry name" value="SNF2-like_sf"/>
</dbReference>
<keyword evidence="7" id="KW-0238">DNA-binding</keyword>
<dbReference type="Gene3D" id="1.10.150.50">
    <property type="entry name" value="Transcription Factor, Ets-1"/>
    <property type="match status" value="1"/>
</dbReference>
<feature type="region of interest" description="Disordered" evidence="10">
    <location>
        <begin position="465"/>
        <end position="491"/>
    </location>
</feature>
<evidence type="ECO:0000256" key="2">
    <source>
        <dbReference type="ARBA" id="ARBA00007025"/>
    </source>
</evidence>
<feature type="compositionally biased region" description="Polar residues" evidence="10">
    <location>
        <begin position="120"/>
        <end position="132"/>
    </location>
</feature>
<evidence type="ECO:0000259" key="13">
    <source>
        <dbReference type="PROSITE" id="PS51194"/>
    </source>
</evidence>
<dbReference type="SUPFAM" id="SSF47769">
    <property type="entry name" value="SAM/Pointed domain"/>
    <property type="match status" value="1"/>
</dbReference>
<evidence type="ECO:0000256" key="1">
    <source>
        <dbReference type="ARBA" id="ARBA00004123"/>
    </source>
</evidence>
<evidence type="ECO:0000259" key="12">
    <source>
        <dbReference type="PROSITE" id="PS51192"/>
    </source>
</evidence>
<dbReference type="CDD" id="cd18793">
    <property type="entry name" value="SF2_C_SNF"/>
    <property type="match status" value="1"/>
</dbReference>
<dbReference type="GO" id="GO:0016887">
    <property type="term" value="F:ATP hydrolysis activity"/>
    <property type="evidence" value="ECO:0007669"/>
    <property type="project" value="InterPro"/>
</dbReference>